<proteinExistence type="predicted"/>
<dbReference type="Gene3D" id="3.80.10.10">
    <property type="entry name" value="Ribonuclease Inhibitor"/>
    <property type="match status" value="4"/>
</dbReference>
<dbReference type="InterPro" id="IPR001611">
    <property type="entry name" value="Leu-rich_rpt"/>
</dbReference>
<dbReference type="Pfam" id="PF13855">
    <property type="entry name" value="LRR_8"/>
    <property type="match status" value="5"/>
</dbReference>
<keyword evidence="1" id="KW-0433">Leucine-rich repeat</keyword>
<dbReference type="AlphaFoldDB" id="A0A1W0WBV0"/>
<dbReference type="Proteomes" id="UP000192578">
    <property type="component" value="Unassembled WGS sequence"/>
</dbReference>
<dbReference type="SUPFAM" id="SSF52075">
    <property type="entry name" value="Outer arm dynein light chain 1"/>
    <property type="match status" value="1"/>
</dbReference>
<dbReference type="EMBL" id="MTYJ01000139">
    <property type="protein sequence ID" value="OQV12684.1"/>
    <property type="molecule type" value="Genomic_DNA"/>
</dbReference>
<dbReference type="InterPro" id="IPR003591">
    <property type="entry name" value="Leu-rich_rpt_typical-subtyp"/>
</dbReference>
<dbReference type="PANTHER" id="PTHR45617">
    <property type="entry name" value="LEUCINE RICH REPEAT FAMILY PROTEIN"/>
    <property type="match status" value="1"/>
</dbReference>
<evidence type="ECO:0000256" key="4">
    <source>
        <dbReference type="SAM" id="SignalP"/>
    </source>
</evidence>
<dbReference type="OrthoDB" id="676979at2759"/>
<evidence type="ECO:0000256" key="1">
    <source>
        <dbReference type="ARBA" id="ARBA00022614"/>
    </source>
</evidence>
<dbReference type="GO" id="GO:0016020">
    <property type="term" value="C:membrane"/>
    <property type="evidence" value="ECO:0007669"/>
    <property type="project" value="InterPro"/>
</dbReference>
<dbReference type="GO" id="GO:0002224">
    <property type="term" value="P:toll-like receptor signaling pathway"/>
    <property type="evidence" value="ECO:0007669"/>
    <property type="project" value="InterPro"/>
</dbReference>
<dbReference type="SUPFAM" id="SSF52058">
    <property type="entry name" value="L domain-like"/>
    <property type="match status" value="1"/>
</dbReference>
<dbReference type="SMART" id="SM00365">
    <property type="entry name" value="LRR_SD22"/>
    <property type="match status" value="10"/>
</dbReference>
<evidence type="ECO:0000313" key="6">
    <source>
        <dbReference type="Proteomes" id="UP000192578"/>
    </source>
</evidence>
<feature type="signal peptide" evidence="4">
    <location>
        <begin position="1"/>
        <end position="19"/>
    </location>
</feature>
<feature type="chain" id="PRO_5012528999" evidence="4">
    <location>
        <begin position="20"/>
        <end position="869"/>
    </location>
</feature>
<gene>
    <name evidence="5" type="ORF">BV898_13092</name>
</gene>
<evidence type="ECO:0000313" key="5">
    <source>
        <dbReference type="EMBL" id="OQV12684.1"/>
    </source>
</evidence>
<feature type="region of interest" description="Disordered" evidence="3">
    <location>
        <begin position="781"/>
        <end position="801"/>
    </location>
</feature>
<comment type="caution">
    <text evidence="5">The sequence shown here is derived from an EMBL/GenBank/DDBJ whole genome shotgun (WGS) entry which is preliminary data.</text>
</comment>
<sequence>MRPFFFLFFPTVCVQFISAQCPPKDARINCDCVGLDGELDRQRVVCSGVKLTDVADLFRNVGPLDLTLQNGSFSSLSGEFFSTTNVGKLTLINNGIERISVGDLKGATLRELTVSEPGLRSVDDLALNDVPSVQRFSLSDSTVLERFPKLKGLPNLDFVAYTNNSVRFLEAGTLSELPALRDIDLRRNKIEIFDISTFGDHLDRVRRLDLTGNAIADLSFLPLVLRQLPSLNFLFLQGNKIARIPSGMLDGLNAILTVDLSRNEIITLPDAISTNASSTLRELYLGHNYIAQIPPAFFQHIPNLRTLSFANNSLNVIDTELAPLKDLLYLRLEGNKLQRIASQAFTTLARLQTLSLTGNLLTVLENNVFSGTNELVTLDLSHNYIQEFRGTEMKNLTKLEILLFSGNRLRNLYAGFESLTALKRLDLSGNQISNIDNDTFASLISLETLQLDGNLFMRLPMPALERLPLLEKLTLSNNRLLRLPVLKKVGHLRTLTLDHNSIPDIPKGAFANLPELRQLLLNANQISEVHEDSFANLFMLYVLDLSDNLIQTLPPKVLDNLVSLETISLAHNDLYRLEDGTLGNLPMLRSADFSHNQIAIISEGAFTKIPHLTQFDLSWNGLNRVPLPVSKLEKVRKLDLSHNRIRRIEDADFGALEKLENLYLQRNPLCLLSDKAFSQASGLNYIDLSHTDLHRVPETAFRPKQDFSSVVLDGVSVDCDCNSKWLRLLKPNVRCGSPTSVMEMKLADINPDFMTCAVEDKAAADRCTVLPVTGKLAKKNPPSVGDYAAPSPPSPVSVTPAADPDTQLLAKGSIVQAWPTRAELEAKALEMDAIQSARQTAAMNGGLILRCSRSLTTLTAYLILLSKLL</sequence>
<dbReference type="InterPro" id="IPR032675">
    <property type="entry name" value="LRR_dom_sf"/>
</dbReference>
<keyword evidence="6" id="KW-1185">Reference proteome</keyword>
<name>A0A1W0WBV0_HYPEX</name>
<dbReference type="PANTHER" id="PTHR45617:SF165">
    <property type="entry name" value="COMMON DPR-INTERACTING PROTEIN-RELATED"/>
    <property type="match status" value="1"/>
</dbReference>
<evidence type="ECO:0000256" key="3">
    <source>
        <dbReference type="SAM" id="MobiDB-lite"/>
    </source>
</evidence>
<organism evidence="5 6">
    <name type="scientific">Hypsibius exemplaris</name>
    <name type="common">Freshwater tardigrade</name>
    <dbReference type="NCBI Taxonomy" id="2072580"/>
    <lineage>
        <taxon>Eukaryota</taxon>
        <taxon>Metazoa</taxon>
        <taxon>Ecdysozoa</taxon>
        <taxon>Tardigrada</taxon>
        <taxon>Eutardigrada</taxon>
        <taxon>Parachela</taxon>
        <taxon>Hypsibioidea</taxon>
        <taxon>Hypsibiidae</taxon>
        <taxon>Hypsibius</taxon>
    </lineage>
</organism>
<dbReference type="PROSITE" id="PS51450">
    <property type="entry name" value="LRR"/>
    <property type="match status" value="5"/>
</dbReference>
<keyword evidence="2" id="KW-0677">Repeat</keyword>
<dbReference type="GO" id="GO:0004888">
    <property type="term" value="F:transmembrane signaling receptor activity"/>
    <property type="evidence" value="ECO:0007669"/>
    <property type="project" value="InterPro"/>
</dbReference>
<dbReference type="SMART" id="SM00369">
    <property type="entry name" value="LRR_TYP"/>
    <property type="match status" value="20"/>
</dbReference>
<evidence type="ECO:0000256" key="2">
    <source>
        <dbReference type="ARBA" id="ARBA00022737"/>
    </source>
</evidence>
<dbReference type="GO" id="GO:0006955">
    <property type="term" value="P:immune response"/>
    <property type="evidence" value="ECO:0007669"/>
    <property type="project" value="InterPro"/>
</dbReference>
<dbReference type="FunFam" id="3.80.10.10:FF:001164">
    <property type="entry name" value="GH01279p"/>
    <property type="match status" value="1"/>
</dbReference>
<protein>
    <submittedName>
        <fullName evidence="5">Insulin-like growth factor-binding protein complex acid labile subunit</fullName>
    </submittedName>
</protein>
<reference evidence="6" key="1">
    <citation type="submission" date="2017-01" db="EMBL/GenBank/DDBJ databases">
        <title>Comparative genomics of anhydrobiosis in the tardigrade Hypsibius dujardini.</title>
        <authorList>
            <person name="Yoshida Y."/>
            <person name="Koutsovoulos G."/>
            <person name="Laetsch D."/>
            <person name="Stevens L."/>
            <person name="Kumar S."/>
            <person name="Horikawa D."/>
            <person name="Ishino K."/>
            <person name="Komine S."/>
            <person name="Tomita M."/>
            <person name="Blaxter M."/>
            <person name="Arakawa K."/>
        </authorList>
    </citation>
    <scope>NUCLEOTIDE SEQUENCE [LARGE SCALE GENOMIC DNA]</scope>
    <source>
        <strain evidence="6">Z151</strain>
    </source>
</reference>
<accession>A0A1W0WBV0</accession>
<dbReference type="SUPFAM" id="SSF52047">
    <property type="entry name" value="RNI-like"/>
    <property type="match status" value="1"/>
</dbReference>
<keyword evidence="4" id="KW-0732">Signal</keyword>